<sequence length="83" mass="9490">MQLSLSAAISALYGSHASTAHRANVCEVHRRSLYVFVHLESIVSRRKYLDYISLLRFLRSRLSCHLAMSLFFVIPCARLIPLL</sequence>
<dbReference type="EMBL" id="MU155168">
    <property type="protein sequence ID" value="KAF9482192.1"/>
    <property type="molecule type" value="Genomic_DNA"/>
</dbReference>
<keyword evidence="2" id="KW-1185">Reference proteome</keyword>
<comment type="caution">
    <text evidence="1">The sequence shown here is derived from an EMBL/GenBank/DDBJ whole genome shotgun (WGS) entry which is preliminary data.</text>
</comment>
<evidence type="ECO:0000313" key="2">
    <source>
        <dbReference type="Proteomes" id="UP000807469"/>
    </source>
</evidence>
<accession>A0A9P5Z720</accession>
<dbReference type="Proteomes" id="UP000807469">
    <property type="component" value="Unassembled WGS sequence"/>
</dbReference>
<proteinExistence type="predicted"/>
<organism evidence="1 2">
    <name type="scientific">Pholiota conissans</name>
    <dbReference type="NCBI Taxonomy" id="109636"/>
    <lineage>
        <taxon>Eukaryota</taxon>
        <taxon>Fungi</taxon>
        <taxon>Dikarya</taxon>
        <taxon>Basidiomycota</taxon>
        <taxon>Agaricomycotina</taxon>
        <taxon>Agaricomycetes</taxon>
        <taxon>Agaricomycetidae</taxon>
        <taxon>Agaricales</taxon>
        <taxon>Agaricineae</taxon>
        <taxon>Strophariaceae</taxon>
        <taxon>Pholiota</taxon>
    </lineage>
</organism>
<gene>
    <name evidence="1" type="ORF">BDN70DRAFT_448915</name>
</gene>
<evidence type="ECO:0000313" key="1">
    <source>
        <dbReference type="EMBL" id="KAF9482192.1"/>
    </source>
</evidence>
<name>A0A9P5Z720_9AGAR</name>
<protein>
    <submittedName>
        <fullName evidence="1">Uncharacterized protein</fullName>
    </submittedName>
</protein>
<reference evidence="1" key="1">
    <citation type="submission" date="2020-11" db="EMBL/GenBank/DDBJ databases">
        <authorList>
            <consortium name="DOE Joint Genome Institute"/>
            <person name="Ahrendt S."/>
            <person name="Riley R."/>
            <person name="Andreopoulos W."/>
            <person name="Labutti K."/>
            <person name="Pangilinan J."/>
            <person name="Ruiz-Duenas F.J."/>
            <person name="Barrasa J.M."/>
            <person name="Sanchez-Garcia M."/>
            <person name="Camarero S."/>
            <person name="Miyauchi S."/>
            <person name="Serrano A."/>
            <person name="Linde D."/>
            <person name="Babiker R."/>
            <person name="Drula E."/>
            <person name="Ayuso-Fernandez I."/>
            <person name="Pacheco R."/>
            <person name="Padilla G."/>
            <person name="Ferreira P."/>
            <person name="Barriuso J."/>
            <person name="Kellner H."/>
            <person name="Castanera R."/>
            <person name="Alfaro M."/>
            <person name="Ramirez L."/>
            <person name="Pisabarro A.G."/>
            <person name="Kuo A."/>
            <person name="Tritt A."/>
            <person name="Lipzen A."/>
            <person name="He G."/>
            <person name="Yan M."/>
            <person name="Ng V."/>
            <person name="Cullen D."/>
            <person name="Martin F."/>
            <person name="Rosso M.-N."/>
            <person name="Henrissat B."/>
            <person name="Hibbett D."/>
            <person name="Martinez A.T."/>
            <person name="Grigoriev I.V."/>
        </authorList>
    </citation>
    <scope>NUCLEOTIDE SEQUENCE</scope>
    <source>
        <strain evidence="1">CIRM-BRFM 674</strain>
    </source>
</reference>
<dbReference type="AlphaFoldDB" id="A0A9P5Z720"/>